<evidence type="ECO:0000256" key="3">
    <source>
        <dbReference type="ARBA" id="ARBA00022801"/>
    </source>
</evidence>
<keyword evidence="2" id="KW-0645">Protease</keyword>
<evidence type="ECO:0000256" key="1">
    <source>
        <dbReference type="ARBA" id="ARBA00007074"/>
    </source>
</evidence>
<name>A0A285T4R8_9FIRM</name>
<organism evidence="7 8">
    <name type="scientific">Pseudobutyrivibrio ruminis DSM 9787</name>
    <dbReference type="NCBI Taxonomy" id="1123011"/>
    <lineage>
        <taxon>Bacteria</taxon>
        <taxon>Bacillati</taxon>
        <taxon>Bacillota</taxon>
        <taxon>Clostridia</taxon>
        <taxon>Lachnospirales</taxon>
        <taxon>Lachnospiraceae</taxon>
        <taxon>Pseudobutyrivibrio</taxon>
    </lineage>
</organism>
<dbReference type="InterPro" id="IPR038765">
    <property type="entry name" value="Papain-like_cys_pep_sf"/>
</dbReference>
<dbReference type="Proteomes" id="UP000219563">
    <property type="component" value="Unassembled WGS sequence"/>
</dbReference>
<evidence type="ECO:0000313" key="7">
    <source>
        <dbReference type="EMBL" id="SOC16372.1"/>
    </source>
</evidence>
<dbReference type="RefSeq" id="WP_097077166.1">
    <property type="nucleotide sequence ID" value="NZ_OBMR01000014.1"/>
</dbReference>
<evidence type="ECO:0000256" key="4">
    <source>
        <dbReference type="ARBA" id="ARBA00022807"/>
    </source>
</evidence>
<evidence type="ECO:0000256" key="2">
    <source>
        <dbReference type="ARBA" id="ARBA00022670"/>
    </source>
</evidence>
<feature type="transmembrane region" description="Helical" evidence="5">
    <location>
        <begin position="462"/>
        <end position="484"/>
    </location>
</feature>
<dbReference type="SUPFAM" id="SSF54001">
    <property type="entry name" value="Cysteine proteinases"/>
    <property type="match status" value="1"/>
</dbReference>
<sequence>MEDIQFKAQLNNENEACENQSLHKFVDAFNGIHLDRYEHTLKQAYDASVQQSDSNFSKGSAEIRKLAIPLKEAVTVCASKAAASDYRQHLNDQGKAAVKLDKFIKERSLTIESLTSMSNKELKGKLKDLGFSRKDCNIISKNKEFYQGMFLYRDELKSYVKGTKYETHINSADFFFINKKESVKLLKLYTMHSKDDAIRNVSDWNKKSSRTIKKFLKKAEKNGVTEIGKHAIRMQDRLNNFRRRNKLTSHLVNRDLRFALYKFNRRTREADDNAKLGAEKLIKTGQITYIGYRVLIGQHRCGIVALPVRVGMKVTLKMGNALDRLCVKYNLLYRRSFGIALSKGKTALVNKALSAGTTVKKVAKEKAKYTVKSAKKIVKAKFQHKQSVKAFKEAQKKAAATAKTIAQSKAAKSASIAARKAGKGGKIVGKASLTVIDYGMTPIRMFRNGVGKFFSIIHKLKYILLAISMIIIAAYMLISLMFSITQSMQNYSHLTSSTILGPDDNSVYDKVVYLQGLLDERKAEARKRGEGTPKTTLVAAGQSIDRYGHPETDVDGNTTWTKGYKIYYKDSAGNLMADGTNNIKDAIILAYVGEDGEWEKSDSLDDIIDNYWEYLNPALTDDNLVETDIYCCAEGCEEYSYSCNDSSAYDFINRISSEGGHIYSSVAPASSEGCKSRVVQKTGIRLNSKTHLPELYTYDEVEHYCDGHTVNVCYGHRDVEIHLDTYFMQDAFDHDYMAGAIFEKLSSWGQDEIDWCNSLYDSDWYDAYGIDPMGGFGFIVEATYTPEEIAAMLANIDVDDTRRAIVSNAISLVGKVPYYWGGKATEFGVYPFSTSAGGKVGETVSPDEKGRTLAGVDCYGFVQYCYNSTISGLLPTSTTKGIIDQNGYGLKAISAKNLQPGDIGVFYKNGSGGHIGIFYGYDDNGSALWVHCTGMPRNNVVLSTCGFDHYYTIP</sequence>
<proteinExistence type="inferred from homology"/>
<dbReference type="InterPro" id="IPR000064">
    <property type="entry name" value="NLP_P60_dom"/>
</dbReference>
<dbReference type="Pfam" id="PF00877">
    <property type="entry name" value="NLPC_P60"/>
    <property type="match status" value="1"/>
</dbReference>
<reference evidence="7 8" key="1">
    <citation type="submission" date="2017-08" db="EMBL/GenBank/DDBJ databases">
        <authorList>
            <person name="de Groot N.N."/>
        </authorList>
    </citation>
    <scope>NUCLEOTIDE SEQUENCE [LARGE SCALE GENOMIC DNA]</scope>
    <source>
        <strain evidence="7 8">DSM 9787</strain>
    </source>
</reference>
<evidence type="ECO:0000256" key="5">
    <source>
        <dbReference type="SAM" id="Phobius"/>
    </source>
</evidence>
<keyword evidence="5" id="KW-0812">Transmembrane</keyword>
<dbReference type="EMBL" id="OBMR01000014">
    <property type="protein sequence ID" value="SOC16372.1"/>
    <property type="molecule type" value="Genomic_DNA"/>
</dbReference>
<keyword evidence="5" id="KW-0472">Membrane</keyword>
<dbReference type="PROSITE" id="PS51935">
    <property type="entry name" value="NLPC_P60"/>
    <property type="match status" value="1"/>
</dbReference>
<keyword evidence="4" id="KW-0788">Thiol protease</keyword>
<keyword evidence="3" id="KW-0378">Hydrolase</keyword>
<feature type="domain" description="NlpC/P60" evidence="6">
    <location>
        <begin position="799"/>
        <end position="954"/>
    </location>
</feature>
<gene>
    <name evidence="7" type="ORF">SAMN02910411_0380</name>
</gene>
<protein>
    <submittedName>
        <fullName evidence="7">NlpC/P60 family protein</fullName>
    </submittedName>
</protein>
<dbReference type="GO" id="GO:0006508">
    <property type="term" value="P:proteolysis"/>
    <property type="evidence" value="ECO:0007669"/>
    <property type="project" value="UniProtKB-KW"/>
</dbReference>
<accession>A0A285T4R8</accession>
<dbReference type="AlphaFoldDB" id="A0A285T4R8"/>
<dbReference type="GO" id="GO:0008234">
    <property type="term" value="F:cysteine-type peptidase activity"/>
    <property type="evidence" value="ECO:0007669"/>
    <property type="project" value="UniProtKB-KW"/>
</dbReference>
<keyword evidence="5" id="KW-1133">Transmembrane helix</keyword>
<dbReference type="Gene3D" id="3.90.1720.10">
    <property type="entry name" value="endopeptidase domain like (from Nostoc punctiforme)"/>
    <property type="match status" value="1"/>
</dbReference>
<evidence type="ECO:0000313" key="8">
    <source>
        <dbReference type="Proteomes" id="UP000219563"/>
    </source>
</evidence>
<comment type="similarity">
    <text evidence="1">Belongs to the peptidase C40 family.</text>
</comment>
<evidence type="ECO:0000259" key="6">
    <source>
        <dbReference type="PROSITE" id="PS51935"/>
    </source>
</evidence>